<dbReference type="EMBL" id="BGPR01182407">
    <property type="protein sequence ID" value="GBM66696.1"/>
    <property type="molecule type" value="Genomic_DNA"/>
</dbReference>
<reference evidence="1 2" key="1">
    <citation type="journal article" date="2019" name="Sci. Rep.">
        <title>Orb-weaving spider Araneus ventricosus genome elucidates the spidroin gene catalogue.</title>
        <authorList>
            <person name="Kono N."/>
            <person name="Nakamura H."/>
            <person name="Ohtoshi R."/>
            <person name="Moran D.A.P."/>
            <person name="Shinohara A."/>
            <person name="Yoshida Y."/>
            <person name="Fujiwara M."/>
            <person name="Mori M."/>
            <person name="Tomita M."/>
            <person name="Arakawa K."/>
        </authorList>
    </citation>
    <scope>NUCLEOTIDE SEQUENCE [LARGE SCALE GENOMIC DNA]</scope>
</reference>
<evidence type="ECO:0000313" key="2">
    <source>
        <dbReference type="Proteomes" id="UP000499080"/>
    </source>
</evidence>
<dbReference type="AlphaFoldDB" id="A0A4Y2HMU1"/>
<feature type="non-terminal residue" evidence="1">
    <location>
        <position position="54"/>
    </location>
</feature>
<proteinExistence type="predicted"/>
<comment type="caution">
    <text evidence="1">The sequence shown here is derived from an EMBL/GenBank/DDBJ whole genome shotgun (WGS) entry which is preliminary data.</text>
</comment>
<accession>A0A4Y2HMU1</accession>
<protein>
    <submittedName>
        <fullName evidence="1">Uncharacterized protein</fullName>
    </submittedName>
</protein>
<evidence type="ECO:0000313" key="1">
    <source>
        <dbReference type="EMBL" id="GBM66696.1"/>
    </source>
</evidence>
<keyword evidence="2" id="KW-1185">Reference proteome</keyword>
<sequence length="54" mass="5979">MNACPSRLKVVMEDEEETAKRARLSVDNDSAMGDIDPRTRLAVSGSSCEYCIEK</sequence>
<gene>
    <name evidence="1" type="ORF">AVEN_53703_1</name>
</gene>
<organism evidence="1 2">
    <name type="scientific">Araneus ventricosus</name>
    <name type="common">Orbweaver spider</name>
    <name type="synonym">Epeira ventricosa</name>
    <dbReference type="NCBI Taxonomy" id="182803"/>
    <lineage>
        <taxon>Eukaryota</taxon>
        <taxon>Metazoa</taxon>
        <taxon>Ecdysozoa</taxon>
        <taxon>Arthropoda</taxon>
        <taxon>Chelicerata</taxon>
        <taxon>Arachnida</taxon>
        <taxon>Araneae</taxon>
        <taxon>Araneomorphae</taxon>
        <taxon>Entelegynae</taxon>
        <taxon>Araneoidea</taxon>
        <taxon>Araneidae</taxon>
        <taxon>Araneus</taxon>
    </lineage>
</organism>
<dbReference type="Proteomes" id="UP000499080">
    <property type="component" value="Unassembled WGS sequence"/>
</dbReference>
<name>A0A4Y2HMU1_ARAVE</name>